<keyword evidence="5" id="KW-0255">Endonuclease</keyword>
<reference evidence="13 14" key="1">
    <citation type="submission" date="2016-08" db="EMBL/GenBank/DDBJ databases">
        <authorList>
            <consortium name="Lentinula edodes genome sequencing consortium"/>
            <person name="Sakamoto Y."/>
            <person name="Nakade K."/>
            <person name="Sato S."/>
            <person name="Yoshida Y."/>
            <person name="Miyazaki K."/>
            <person name="Natsume S."/>
            <person name="Konno N."/>
        </authorList>
    </citation>
    <scope>NUCLEOTIDE SEQUENCE [LARGE SCALE GENOMIC DNA]</scope>
    <source>
        <strain evidence="13 14">NBRC 111202</strain>
    </source>
</reference>
<dbReference type="AlphaFoldDB" id="A0A1Q3EQN1"/>
<dbReference type="SUPFAM" id="SSF56672">
    <property type="entry name" value="DNA/RNA polymerases"/>
    <property type="match status" value="1"/>
</dbReference>
<evidence type="ECO:0000313" key="14">
    <source>
        <dbReference type="Proteomes" id="UP000188533"/>
    </source>
</evidence>
<evidence type="ECO:0000256" key="4">
    <source>
        <dbReference type="ARBA" id="ARBA00022722"/>
    </source>
</evidence>
<dbReference type="InterPro" id="IPR041373">
    <property type="entry name" value="RT_RNaseH"/>
</dbReference>
<dbReference type="Gene3D" id="3.30.70.270">
    <property type="match status" value="2"/>
</dbReference>
<dbReference type="PROSITE" id="PS50994">
    <property type="entry name" value="INTEGRASE"/>
    <property type="match status" value="1"/>
</dbReference>
<dbReference type="Pfam" id="PF00385">
    <property type="entry name" value="Chromo"/>
    <property type="match status" value="1"/>
</dbReference>
<dbReference type="SUPFAM" id="SSF54160">
    <property type="entry name" value="Chromo domain-like"/>
    <property type="match status" value="1"/>
</dbReference>
<dbReference type="Gene3D" id="2.40.50.40">
    <property type="match status" value="1"/>
</dbReference>
<dbReference type="GO" id="GO:0004519">
    <property type="term" value="F:endonuclease activity"/>
    <property type="evidence" value="ECO:0007669"/>
    <property type="project" value="UniProtKB-KW"/>
</dbReference>
<feature type="domain" description="Reverse transcriptase" evidence="11">
    <location>
        <begin position="69"/>
        <end position="250"/>
    </location>
</feature>
<dbReference type="Gene3D" id="3.30.420.10">
    <property type="entry name" value="Ribonuclease H-like superfamily/Ribonuclease H"/>
    <property type="match status" value="1"/>
</dbReference>
<organism evidence="13 14">
    <name type="scientific">Lentinula edodes</name>
    <name type="common">Shiitake mushroom</name>
    <name type="synonym">Lentinus edodes</name>
    <dbReference type="NCBI Taxonomy" id="5353"/>
    <lineage>
        <taxon>Eukaryota</taxon>
        <taxon>Fungi</taxon>
        <taxon>Dikarya</taxon>
        <taxon>Basidiomycota</taxon>
        <taxon>Agaricomycotina</taxon>
        <taxon>Agaricomycetes</taxon>
        <taxon>Agaricomycetidae</taxon>
        <taxon>Agaricales</taxon>
        <taxon>Marasmiineae</taxon>
        <taxon>Omphalotaceae</taxon>
        <taxon>Lentinula</taxon>
    </lineage>
</organism>
<dbReference type="InterPro" id="IPR041588">
    <property type="entry name" value="Integrase_H2C2"/>
</dbReference>
<dbReference type="Pfam" id="PF00078">
    <property type="entry name" value="RVT_1"/>
    <property type="match status" value="1"/>
</dbReference>
<keyword evidence="2" id="KW-0808">Transferase</keyword>
<feature type="domain" description="Chromo" evidence="10">
    <location>
        <begin position="923"/>
        <end position="963"/>
    </location>
</feature>
<feature type="domain" description="Integrase catalytic" evidence="12">
    <location>
        <begin position="660"/>
        <end position="822"/>
    </location>
</feature>
<dbReference type="Pfam" id="PF17917">
    <property type="entry name" value="RT_RNaseH"/>
    <property type="match status" value="1"/>
</dbReference>
<dbReference type="GO" id="GO:0003723">
    <property type="term" value="F:RNA binding"/>
    <property type="evidence" value="ECO:0007669"/>
    <property type="project" value="UniProtKB-KW"/>
</dbReference>
<dbReference type="InterPro" id="IPR043502">
    <property type="entry name" value="DNA/RNA_pol_sf"/>
</dbReference>
<accession>A0A1Q3EQN1</accession>
<dbReference type="SMART" id="SM00298">
    <property type="entry name" value="CHROMO"/>
    <property type="match status" value="1"/>
</dbReference>
<dbReference type="InterPro" id="IPR000477">
    <property type="entry name" value="RT_dom"/>
</dbReference>
<dbReference type="GO" id="GO:0003964">
    <property type="term" value="F:RNA-directed DNA polymerase activity"/>
    <property type="evidence" value="ECO:0007669"/>
    <property type="project" value="UniProtKB-KW"/>
</dbReference>
<evidence type="ECO:0000256" key="1">
    <source>
        <dbReference type="ARBA" id="ARBA00004123"/>
    </source>
</evidence>
<evidence type="ECO:0000256" key="7">
    <source>
        <dbReference type="ARBA" id="ARBA00022884"/>
    </source>
</evidence>
<dbReference type="GO" id="GO:0015074">
    <property type="term" value="P:DNA integration"/>
    <property type="evidence" value="ECO:0007669"/>
    <property type="project" value="InterPro"/>
</dbReference>
<dbReference type="GO" id="GO:0016787">
    <property type="term" value="F:hydrolase activity"/>
    <property type="evidence" value="ECO:0007669"/>
    <property type="project" value="UniProtKB-KW"/>
</dbReference>
<dbReference type="GO" id="GO:0006338">
    <property type="term" value="P:chromatin remodeling"/>
    <property type="evidence" value="ECO:0007669"/>
    <property type="project" value="UniProtKB-ARBA"/>
</dbReference>
<dbReference type="GO" id="GO:0005634">
    <property type="term" value="C:nucleus"/>
    <property type="evidence" value="ECO:0007669"/>
    <property type="project" value="UniProtKB-SubCell"/>
</dbReference>
<dbReference type="PROSITE" id="PS50878">
    <property type="entry name" value="RT_POL"/>
    <property type="match status" value="1"/>
</dbReference>
<dbReference type="Pfam" id="PF17921">
    <property type="entry name" value="Integrase_H2C2"/>
    <property type="match status" value="1"/>
</dbReference>
<dbReference type="CDD" id="cd01647">
    <property type="entry name" value="RT_LTR"/>
    <property type="match status" value="1"/>
</dbReference>
<reference evidence="13 14" key="2">
    <citation type="submission" date="2017-02" db="EMBL/GenBank/DDBJ databases">
        <title>A genome survey and senescence transcriptome analysis in Lentinula edodes.</title>
        <authorList>
            <person name="Sakamoto Y."/>
            <person name="Nakade K."/>
            <person name="Sato S."/>
            <person name="Yoshida Y."/>
            <person name="Miyazaki K."/>
            <person name="Natsume S."/>
            <person name="Konno N."/>
        </authorList>
    </citation>
    <scope>NUCLEOTIDE SEQUENCE [LARGE SCALE GENOMIC DNA]</scope>
    <source>
        <strain evidence="13 14">NBRC 111202</strain>
    </source>
</reference>
<evidence type="ECO:0000256" key="8">
    <source>
        <dbReference type="ARBA" id="ARBA00022918"/>
    </source>
</evidence>
<evidence type="ECO:0000313" key="13">
    <source>
        <dbReference type="EMBL" id="GAW09507.1"/>
    </source>
</evidence>
<keyword evidence="14" id="KW-1185">Reference proteome</keyword>
<keyword evidence="3" id="KW-0548">Nucleotidyltransferase</keyword>
<evidence type="ECO:0000259" key="12">
    <source>
        <dbReference type="PROSITE" id="PS50994"/>
    </source>
</evidence>
<dbReference type="PANTHER" id="PTHR37984:SF5">
    <property type="entry name" value="PROTEIN NYNRIN-LIKE"/>
    <property type="match status" value="1"/>
</dbReference>
<evidence type="ECO:0000256" key="6">
    <source>
        <dbReference type="ARBA" id="ARBA00022801"/>
    </source>
</evidence>
<evidence type="ECO:0000259" key="10">
    <source>
        <dbReference type="PROSITE" id="PS50013"/>
    </source>
</evidence>
<keyword evidence="9" id="KW-0539">Nucleus</keyword>
<gene>
    <name evidence="13" type="ORF">LENED_011665</name>
</gene>
<keyword evidence="8 13" id="KW-0695">RNA-directed DNA polymerase</keyword>
<dbReference type="STRING" id="5353.A0A1Q3EQN1"/>
<evidence type="ECO:0000256" key="2">
    <source>
        <dbReference type="ARBA" id="ARBA00022679"/>
    </source>
</evidence>
<proteinExistence type="predicted"/>
<dbReference type="CDD" id="cd09274">
    <property type="entry name" value="RNase_HI_RT_Ty3"/>
    <property type="match status" value="1"/>
</dbReference>
<dbReference type="Proteomes" id="UP000188533">
    <property type="component" value="Unassembled WGS sequence"/>
</dbReference>
<dbReference type="PANTHER" id="PTHR37984">
    <property type="entry name" value="PROTEIN CBG26694"/>
    <property type="match status" value="1"/>
</dbReference>
<name>A0A1Q3EQN1_LENED</name>
<dbReference type="InterPro" id="IPR023780">
    <property type="entry name" value="Chromo_domain"/>
</dbReference>
<evidence type="ECO:0000256" key="5">
    <source>
        <dbReference type="ARBA" id="ARBA00022759"/>
    </source>
</evidence>
<dbReference type="InterPro" id="IPR050951">
    <property type="entry name" value="Retrovirus_Pol_polyprotein"/>
</dbReference>
<protein>
    <submittedName>
        <fullName evidence="13">Reverse transcriptase-RNase H-integrase</fullName>
    </submittedName>
</protein>
<evidence type="ECO:0000259" key="11">
    <source>
        <dbReference type="PROSITE" id="PS50878"/>
    </source>
</evidence>
<dbReference type="InterPro" id="IPR023779">
    <property type="entry name" value="Chromodomain_CS"/>
</dbReference>
<evidence type="ECO:0000256" key="3">
    <source>
        <dbReference type="ARBA" id="ARBA00022695"/>
    </source>
</evidence>
<dbReference type="InterPro" id="IPR012337">
    <property type="entry name" value="RNaseH-like_sf"/>
</dbReference>
<evidence type="ECO:0000256" key="9">
    <source>
        <dbReference type="ARBA" id="ARBA00023242"/>
    </source>
</evidence>
<dbReference type="EMBL" id="BDGU01001108">
    <property type="protein sequence ID" value="GAW09507.1"/>
    <property type="molecule type" value="Genomic_DNA"/>
</dbReference>
<dbReference type="InterPro" id="IPR000953">
    <property type="entry name" value="Chromo/chromo_shadow_dom"/>
</dbReference>
<dbReference type="InterPro" id="IPR016197">
    <property type="entry name" value="Chromo-like_dom_sf"/>
</dbReference>
<comment type="subcellular location">
    <subcellularLocation>
        <location evidence="1">Nucleus</location>
    </subcellularLocation>
</comment>
<sequence>MLEALKGHESRLKDKYQAIFKPIPHVEELPTSVTAKIQLINASKAISSRSYRCPRKFRAAWQTLIQKHLDSGKIRPSDSAYASPSFVIPKADPNALPRWVADYRQLNDNTITDAHPLPRIDDILSDCAKGHIWGKIDMTDSFFQTRMDKDSIKLTAITTPFGLYEWTVMPQGLKNSPAIHQRRVTSALRHLIGKICYVYVDDIIIWSKTVEEHIINVEKVLLALRTARLYCNPKKCELFTFNVHFLGHSISKDGIAADDKKVDRILDWPTPKTVKELRAFLGLVRYVAAFLPRLAELTEILTRLTANNVDKDNLPWEARHDRAFEAIKVLVASCECLTVIDLDLLDTHKIFVTTDASDRCSGAVLSFGTSWETARPVSFDSSTFKGAELNYPVHEKEMLAIIRALKKWRVDLLGVPFVIMTDHCTLENFHTQPDLSRRQARWMEFFSQFDCKIVYVTGERNSVADALSRRIDLCSTSVDSSAEAILGSHHPYAYCADTDDDLDLPILCVLEDSSWSGARALANLPYVEPDPPFVAATLEITGNATLLQEIREGYTTDPWCKDLPSMAASMPLVRKDLESKLWYIGERLIIPRSGHIRQELFHLAHDNLGHFGFDKSYAALRESYYWPHMRRDLEKAYVPACDECQRNKSTTQKKVGPLHPLPVPEHRFSSIAMDFIGPLPEDSGSNCILTITDRLGADLRIIPCRTNLSASECAQLFFDHWYCENGLPEDIVCDRDHLFVSKFWEALRSLSGVRLRMSTSYHPESDGSSERSNKTVVQMLRYHVERNQKGWKRALPCIRFQIMNTVNSSIGMSGFQLRSGFSSRLIPPLVPRLPDGSTDHEFDAHNFLKDIQVDVLEAQDCLLSSKLDQFSAYTLDLPAHLNIFPTFHADELKLYSDNDPSLFPNREFPRPGPIVTADGLVELEVDKILDERKVGRGRHYLVRWRGYGPEFDSWEPGKSLQECKALDVWEGLTEG</sequence>
<dbReference type="InterPro" id="IPR001584">
    <property type="entry name" value="Integrase_cat-core"/>
</dbReference>
<dbReference type="PROSITE" id="PS00598">
    <property type="entry name" value="CHROMO_1"/>
    <property type="match status" value="1"/>
</dbReference>
<comment type="caution">
    <text evidence="13">The sequence shown here is derived from an EMBL/GenBank/DDBJ whole genome shotgun (WGS) entry which is preliminary data.</text>
</comment>
<dbReference type="InterPro" id="IPR043128">
    <property type="entry name" value="Rev_trsase/Diguanyl_cyclase"/>
</dbReference>
<keyword evidence="4" id="KW-0540">Nuclease</keyword>
<dbReference type="InterPro" id="IPR036397">
    <property type="entry name" value="RNaseH_sf"/>
</dbReference>
<dbReference type="Gene3D" id="1.10.340.70">
    <property type="match status" value="1"/>
</dbReference>
<dbReference type="Gene3D" id="3.10.10.10">
    <property type="entry name" value="HIV Type 1 Reverse Transcriptase, subunit A, domain 1"/>
    <property type="match status" value="1"/>
</dbReference>
<keyword evidence="7" id="KW-0694">RNA-binding</keyword>
<keyword evidence="6" id="KW-0378">Hydrolase</keyword>
<dbReference type="SUPFAM" id="SSF53098">
    <property type="entry name" value="Ribonuclease H-like"/>
    <property type="match status" value="1"/>
</dbReference>
<dbReference type="PROSITE" id="PS50013">
    <property type="entry name" value="CHROMO_2"/>
    <property type="match status" value="1"/>
</dbReference>